<dbReference type="PANTHER" id="PTHR12526">
    <property type="entry name" value="GLYCOSYLTRANSFERASE"/>
    <property type="match status" value="1"/>
</dbReference>
<dbReference type="AlphaFoldDB" id="A0A5B9E3M2"/>
<dbReference type="GO" id="GO:0016757">
    <property type="term" value="F:glycosyltransferase activity"/>
    <property type="evidence" value="ECO:0007669"/>
    <property type="project" value="InterPro"/>
</dbReference>
<accession>A0A5B9E3M2</accession>
<evidence type="ECO:0000313" key="3">
    <source>
        <dbReference type="Proteomes" id="UP000321807"/>
    </source>
</evidence>
<proteinExistence type="predicted"/>
<dbReference type="GO" id="GO:1901135">
    <property type="term" value="P:carbohydrate derivative metabolic process"/>
    <property type="evidence" value="ECO:0007669"/>
    <property type="project" value="UniProtKB-ARBA"/>
</dbReference>
<dbReference type="Proteomes" id="UP000321807">
    <property type="component" value="Chromosome"/>
</dbReference>
<keyword evidence="2" id="KW-0808">Transferase</keyword>
<evidence type="ECO:0000313" key="2">
    <source>
        <dbReference type="EMBL" id="QEE26309.1"/>
    </source>
</evidence>
<dbReference type="InterPro" id="IPR001296">
    <property type="entry name" value="Glyco_trans_1"/>
</dbReference>
<sequence length="373" mass="41879">MRVLLLSTSYPHDATDWRGVFMRHMVNALAQSGDLRLSVWAPPGELPASASSIATASESRWLAQLMAAGGISHLVRKGGLQSLLAPVKLLRMLRAVYGRQAAVDIYHINWLQCALPLPDNGKPALITSLGNDLKLLRLPFMRHLLRRVMRHRRVAICPNAEWMQAPLQAAFGDVAEVIPVSFGISQHWYDIEHDISASQPRRWLAVTRLTADKLGALFEWSQDFFRHTGRQLHLFGPMQENIAVPDWVHYHGAATPEQLATKWFPCACGLITLSRHAEGRPQVMLEAMASGLPIIASRMPAHASIVNDEITGILCDSVDSYGAALRRLEDTDVNRHFGEAAREWAMREIGTWTDCAERYTRIYRKLLQDDDIE</sequence>
<dbReference type="Gene3D" id="3.40.50.2000">
    <property type="entry name" value="Glycogen Phosphorylase B"/>
    <property type="match status" value="2"/>
</dbReference>
<dbReference type="KEGG" id="rgl:CS053_04345"/>
<feature type="domain" description="Glycosyl transferase family 1" evidence="1">
    <location>
        <begin position="269"/>
        <end position="344"/>
    </location>
</feature>
<organism evidence="2 3">
    <name type="scientific">Rhodanobacter glycinis</name>
    <dbReference type="NCBI Taxonomy" id="582702"/>
    <lineage>
        <taxon>Bacteria</taxon>
        <taxon>Pseudomonadati</taxon>
        <taxon>Pseudomonadota</taxon>
        <taxon>Gammaproteobacteria</taxon>
        <taxon>Lysobacterales</taxon>
        <taxon>Rhodanobacteraceae</taxon>
        <taxon>Rhodanobacter</taxon>
    </lineage>
</organism>
<dbReference type="Pfam" id="PF00534">
    <property type="entry name" value="Glycos_transf_1"/>
    <property type="match status" value="1"/>
</dbReference>
<dbReference type="SUPFAM" id="SSF53756">
    <property type="entry name" value="UDP-Glycosyltransferase/glycogen phosphorylase"/>
    <property type="match status" value="1"/>
</dbReference>
<reference evidence="2 3" key="1">
    <citation type="submission" date="2019-08" db="EMBL/GenBank/DDBJ databases">
        <title>Complete genome sequence of Rhodanobacter glycinis strain T01E-68 isolated from tomato root.</title>
        <authorList>
            <person name="Weon H.-Y."/>
            <person name="Lee S.A."/>
        </authorList>
    </citation>
    <scope>NUCLEOTIDE SEQUENCE [LARGE SCALE GENOMIC DNA]</scope>
    <source>
        <strain evidence="2 3">T01E-68</strain>
    </source>
</reference>
<name>A0A5B9E3M2_9GAMM</name>
<protein>
    <submittedName>
        <fullName evidence="2">Glycosyltransferase family 4 protein</fullName>
    </submittedName>
</protein>
<gene>
    <name evidence="2" type="ORF">CS053_04345</name>
</gene>
<dbReference type="CDD" id="cd03801">
    <property type="entry name" value="GT4_PimA-like"/>
    <property type="match status" value="1"/>
</dbReference>
<evidence type="ECO:0000259" key="1">
    <source>
        <dbReference type="Pfam" id="PF00534"/>
    </source>
</evidence>
<dbReference type="EMBL" id="CP042807">
    <property type="protein sequence ID" value="QEE26309.1"/>
    <property type="molecule type" value="Genomic_DNA"/>
</dbReference>